<feature type="region of interest" description="Disordered" evidence="1">
    <location>
        <begin position="1"/>
        <end position="28"/>
    </location>
</feature>
<evidence type="ECO:0000256" key="1">
    <source>
        <dbReference type="SAM" id="MobiDB-lite"/>
    </source>
</evidence>
<evidence type="ECO:0000313" key="3">
    <source>
        <dbReference type="Proteomes" id="UP000789390"/>
    </source>
</evidence>
<proteinExistence type="predicted"/>
<feature type="compositionally biased region" description="Polar residues" evidence="1">
    <location>
        <begin position="10"/>
        <end position="21"/>
    </location>
</feature>
<feature type="compositionally biased region" description="Basic and acidic residues" evidence="1">
    <location>
        <begin position="216"/>
        <end position="230"/>
    </location>
</feature>
<name>A0A8J2WER8_9CRUS</name>
<reference evidence="2" key="1">
    <citation type="submission" date="2021-11" db="EMBL/GenBank/DDBJ databases">
        <authorList>
            <person name="Schell T."/>
        </authorList>
    </citation>
    <scope>NUCLEOTIDE SEQUENCE</scope>
    <source>
        <strain evidence="2">M5</strain>
    </source>
</reference>
<sequence length="265" mass="30472">MDNAEFLSMPNRQVKSLQFQDGENEEAESPVRMFSMENVADRVFHRKKKMVGEFDDEETRRNDYRNKLAILKGDLESGCERKAITGEEMEDWFKNLQIRTQQHPVRTPVVTTKLSATNNVATAAVRLKGNVRIDKGEKIVSPAVEALQSHRRRSQQFHTSAEEKIAEERYENIEDKYNAKEVAARSKKLSKQSIEQKAQTRRKKSTQHNNVVEASSETRRNSKTRPHDFLATEEGLALSDDPQKSKIKSNKNPHSSIKSTIHEEH</sequence>
<dbReference type="Proteomes" id="UP000789390">
    <property type="component" value="Unassembled WGS sequence"/>
</dbReference>
<accession>A0A8J2WER8</accession>
<gene>
    <name evidence="2" type="ORF">DGAL_LOCUS914</name>
</gene>
<evidence type="ECO:0000313" key="2">
    <source>
        <dbReference type="EMBL" id="CAH0098811.1"/>
    </source>
</evidence>
<protein>
    <submittedName>
        <fullName evidence="2">Uncharacterized protein</fullName>
    </submittedName>
</protein>
<feature type="region of interest" description="Disordered" evidence="1">
    <location>
        <begin position="184"/>
        <end position="265"/>
    </location>
</feature>
<keyword evidence="3" id="KW-1185">Reference proteome</keyword>
<dbReference type="EMBL" id="CAKKLH010000008">
    <property type="protein sequence ID" value="CAH0098811.1"/>
    <property type="molecule type" value="Genomic_DNA"/>
</dbReference>
<organism evidence="2 3">
    <name type="scientific">Daphnia galeata</name>
    <dbReference type="NCBI Taxonomy" id="27404"/>
    <lineage>
        <taxon>Eukaryota</taxon>
        <taxon>Metazoa</taxon>
        <taxon>Ecdysozoa</taxon>
        <taxon>Arthropoda</taxon>
        <taxon>Crustacea</taxon>
        <taxon>Branchiopoda</taxon>
        <taxon>Diplostraca</taxon>
        <taxon>Cladocera</taxon>
        <taxon>Anomopoda</taxon>
        <taxon>Daphniidae</taxon>
        <taxon>Daphnia</taxon>
    </lineage>
</organism>
<dbReference type="OrthoDB" id="6367977at2759"/>
<dbReference type="AlphaFoldDB" id="A0A8J2WER8"/>
<comment type="caution">
    <text evidence="2">The sequence shown here is derived from an EMBL/GenBank/DDBJ whole genome shotgun (WGS) entry which is preliminary data.</text>
</comment>